<proteinExistence type="predicted"/>
<feature type="coiled-coil region" evidence="1">
    <location>
        <begin position="64"/>
        <end position="91"/>
    </location>
</feature>
<evidence type="ECO:0000256" key="1">
    <source>
        <dbReference type="SAM" id="Coils"/>
    </source>
</evidence>
<evidence type="ECO:0000313" key="4">
    <source>
        <dbReference type="Proteomes" id="UP001295444"/>
    </source>
</evidence>
<feature type="region of interest" description="Disordered" evidence="2">
    <location>
        <begin position="1"/>
        <end position="22"/>
    </location>
</feature>
<gene>
    <name evidence="3" type="ORF">PECUL_23A057707</name>
</gene>
<name>A0AAD1SHB7_PELCU</name>
<dbReference type="AlphaFoldDB" id="A0AAD1SHB7"/>
<sequence length="121" mass="13364">MTVDLHAEFPTPLNPRGTDSQPVTIGALKELLTGLQQTIQADVTSLCVDITGMVSRLSTLESSSDSQTRRIAALENLVKGLQQQQALTKQRFASLDDQRRCKNHKVWGIPEEIPAAELPIW</sequence>
<organism evidence="3 4">
    <name type="scientific">Pelobates cultripes</name>
    <name type="common">Western spadefoot toad</name>
    <dbReference type="NCBI Taxonomy" id="61616"/>
    <lineage>
        <taxon>Eukaryota</taxon>
        <taxon>Metazoa</taxon>
        <taxon>Chordata</taxon>
        <taxon>Craniata</taxon>
        <taxon>Vertebrata</taxon>
        <taxon>Euteleostomi</taxon>
        <taxon>Amphibia</taxon>
        <taxon>Batrachia</taxon>
        <taxon>Anura</taxon>
        <taxon>Pelobatoidea</taxon>
        <taxon>Pelobatidae</taxon>
        <taxon>Pelobates</taxon>
    </lineage>
</organism>
<dbReference type="Proteomes" id="UP001295444">
    <property type="component" value="Chromosome 06"/>
</dbReference>
<evidence type="ECO:0000313" key="3">
    <source>
        <dbReference type="EMBL" id="CAH2301603.1"/>
    </source>
</evidence>
<protein>
    <submittedName>
        <fullName evidence="3">Uncharacterized protein</fullName>
    </submittedName>
</protein>
<keyword evidence="4" id="KW-1185">Reference proteome</keyword>
<keyword evidence="1" id="KW-0175">Coiled coil</keyword>
<dbReference type="EMBL" id="OW240917">
    <property type="protein sequence ID" value="CAH2301603.1"/>
    <property type="molecule type" value="Genomic_DNA"/>
</dbReference>
<reference evidence="3" key="1">
    <citation type="submission" date="2022-03" db="EMBL/GenBank/DDBJ databases">
        <authorList>
            <person name="Alioto T."/>
            <person name="Alioto T."/>
            <person name="Gomez Garrido J."/>
        </authorList>
    </citation>
    <scope>NUCLEOTIDE SEQUENCE</scope>
</reference>
<accession>A0AAD1SHB7</accession>
<evidence type="ECO:0000256" key="2">
    <source>
        <dbReference type="SAM" id="MobiDB-lite"/>
    </source>
</evidence>